<dbReference type="FunFam" id="3.40.50.300:FF:001389">
    <property type="entry name" value="ATP-dependent DNA helicase RecQ"/>
    <property type="match status" value="1"/>
</dbReference>
<dbReference type="RefSeq" id="XP_031853294.1">
    <property type="nucleotide sequence ID" value="XM_031997403.1"/>
</dbReference>
<organism evidence="12 13">
    <name type="scientific">Magnusiomyces paraingens</name>
    <dbReference type="NCBI Taxonomy" id="2606893"/>
    <lineage>
        <taxon>Eukaryota</taxon>
        <taxon>Fungi</taxon>
        <taxon>Dikarya</taxon>
        <taxon>Ascomycota</taxon>
        <taxon>Saccharomycotina</taxon>
        <taxon>Dipodascomycetes</taxon>
        <taxon>Dipodascales</taxon>
        <taxon>Dipodascaceae</taxon>
        <taxon>Magnusiomyces</taxon>
    </lineage>
</organism>
<keyword evidence="7 9" id="KW-0539">Nucleus</keyword>
<dbReference type="OrthoDB" id="10261556at2759"/>
<dbReference type="GO" id="GO:0043138">
    <property type="term" value="F:3'-5' DNA helicase activity"/>
    <property type="evidence" value="ECO:0007669"/>
    <property type="project" value="UniProtKB-EC"/>
</dbReference>
<proteinExistence type="inferred from homology"/>
<evidence type="ECO:0000256" key="2">
    <source>
        <dbReference type="ARBA" id="ARBA00022741"/>
    </source>
</evidence>
<dbReference type="GO" id="GO:0003677">
    <property type="term" value="F:DNA binding"/>
    <property type="evidence" value="ECO:0007669"/>
    <property type="project" value="UniProtKB-KW"/>
</dbReference>
<dbReference type="NCBIfam" id="TIGR00614">
    <property type="entry name" value="recQ_fam"/>
    <property type="match status" value="1"/>
</dbReference>
<keyword evidence="6" id="KW-0238">DNA-binding</keyword>
<reference evidence="12 13" key="1">
    <citation type="submission" date="2019-09" db="EMBL/GenBank/DDBJ databases">
        <authorList>
            <person name="Brejova B."/>
        </authorList>
    </citation>
    <scope>NUCLEOTIDE SEQUENCE [LARGE SCALE GENOMIC DNA]</scope>
</reference>
<dbReference type="InterPro" id="IPR032284">
    <property type="entry name" value="RecQ_Zn-bd"/>
</dbReference>
<dbReference type="GO" id="GO:0000724">
    <property type="term" value="P:double-strand break repair via homologous recombination"/>
    <property type="evidence" value="ECO:0007669"/>
    <property type="project" value="TreeGrafter"/>
</dbReference>
<dbReference type="InterPro" id="IPR027417">
    <property type="entry name" value="P-loop_NTPase"/>
</dbReference>
<dbReference type="PROSITE" id="PS00690">
    <property type="entry name" value="DEAH_ATP_HELICASE"/>
    <property type="match status" value="1"/>
</dbReference>
<dbReference type="GO" id="GO:0005524">
    <property type="term" value="F:ATP binding"/>
    <property type="evidence" value="ECO:0007669"/>
    <property type="project" value="UniProtKB-KW"/>
</dbReference>
<evidence type="ECO:0000256" key="5">
    <source>
        <dbReference type="ARBA" id="ARBA00022840"/>
    </source>
</evidence>
<comment type="similarity">
    <text evidence="1 9">Belongs to the helicase family. RecQ subfamily.</text>
</comment>
<dbReference type="PANTHER" id="PTHR13710">
    <property type="entry name" value="DNA HELICASE RECQ FAMILY MEMBER"/>
    <property type="match status" value="1"/>
</dbReference>
<name>A0A5E8BFG4_9ASCO</name>
<dbReference type="PROSITE" id="PS51192">
    <property type="entry name" value="HELICASE_ATP_BIND_1"/>
    <property type="match status" value="1"/>
</dbReference>
<dbReference type="EC" id="5.6.2.4" evidence="9"/>
<evidence type="ECO:0000259" key="10">
    <source>
        <dbReference type="PROSITE" id="PS51192"/>
    </source>
</evidence>
<feature type="domain" description="Helicase C-terminal" evidence="11">
    <location>
        <begin position="240"/>
        <end position="427"/>
    </location>
</feature>
<keyword evidence="3 9" id="KW-0378">Hydrolase</keyword>
<comment type="catalytic activity">
    <reaction evidence="8 9">
        <text>Couples ATP hydrolysis with the unwinding of duplex DNA by translocating in the 3'-5' direction.</text>
        <dbReference type="EC" id="5.6.2.4"/>
    </reaction>
</comment>
<dbReference type="InterPro" id="IPR014001">
    <property type="entry name" value="Helicase_ATP-bd"/>
</dbReference>
<keyword evidence="13" id="KW-1185">Reference proteome</keyword>
<dbReference type="Pfam" id="PF16124">
    <property type="entry name" value="RecQ_Zn_bind"/>
    <property type="match status" value="1"/>
</dbReference>
<keyword evidence="5 9" id="KW-0067">ATP-binding</keyword>
<evidence type="ECO:0000313" key="12">
    <source>
        <dbReference type="EMBL" id="VVT50269.1"/>
    </source>
</evidence>
<dbReference type="Pfam" id="PF00270">
    <property type="entry name" value="DEAD"/>
    <property type="match status" value="1"/>
</dbReference>
<dbReference type="Gene3D" id="3.40.50.300">
    <property type="entry name" value="P-loop containing nucleotide triphosphate hydrolases"/>
    <property type="match status" value="2"/>
</dbReference>
<feature type="domain" description="Helicase ATP-binding" evidence="10">
    <location>
        <begin position="30"/>
        <end position="208"/>
    </location>
</feature>
<dbReference type="Proteomes" id="UP000398389">
    <property type="component" value="Unassembled WGS sequence"/>
</dbReference>
<dbReference type="SMART" id="SM00487">
    <property type="entry name" value="DEXDc"/>
    <property type="match status" value="1"/>
</dbReference>
<dbReference type="GO" id="GO:0005737">
    <property type="term" value="C:cytoplasm"/>
    <property type="evidence" value="ECO:0007669"/>
    <property type="project" value="TreeGrafter"/>
</dbReference>
<protein>
    <recommendedName>
        <fullName evidence="9">ATP-dependent DNA helicase</fullName>
        <ecNumber evidence="9">5.6.2.4</ecNumber>
    </recommendedName>
</protein>
<gene>
    <name evidence="12" type="ORF">SAPINGB_P002685</name>
</gene>
<evidence type="ECO:0000256" key="1">
    <source>
        <dbReference type="ARBA" id="ARBA00005446"/>
    </source>
</evidence>
<dbReference type="InterPro" id="IPR002464">
    <property type="entry name" value="DNA/RNA_helicase_DEAH_CS"/>
</dbReference>
<dbReference type="PANTHER" id="PTHR13710:SF152">
    <property type="entry name" value="ATP-DEPENDENT DNA HELICASE Q5"/>
    <property type="match status" value="1"/>
</dbReference>
<keyword evidence="4 9" id="KW-0347">Helicase</keyword>
<dbReference type="CDD" id="cd17920">
    <property type="entry name" value="DEXHc_RecQ"/>
    <property type="match status" value="1"/>
</dbReference>
<evidence type="ECO:0000259" key="11">
    <source>
        <dbReference type="PROSITE" id="PS51194"/>
    </source>
</evidence>
<dbReference type="EMBL" id="CABVLU010000002">
    <property type="protein sequence ID" value="VVT50269.1"/>
    <property type="molecule type" value="Genomic_DNA"/>
</dbReference>
<keyword evidence="2 9" id="KW-0547">Nucleotide-binding</keyword>
<dbReference type="SUPFAM" id="SSF52540">
    <property type="entry name" value="P-loop containing nucleoside triphosphate hydrolases"/>
    <property type="match status" value="1"/>
</dbReference>
<dbReference type="SMART" id="SM00490">
    <property type="entry name" value="HELICc"/>
    <property type="match status" value="1"/>
</dbReference>
<dbReference type="Pfam" id="PF00271">
    <property type="entry name" value="Helicase_C"/>
    <property type="match status" value="1"/>
</dbReference>
<evidence type="ECO:0000256" key="7">
    <source>
        <dbReference type="ARBA" id="ARBA00023242"/>
    </source>
</evidence>
<dbReference type="GO" id="GO:0016887">
    <property type="term" value="F:ATP hydrolysis activity"/>
    <property type="evidence" value="ECO:0007669"/>
    <property type="project" value="RHEA"/>
</dbReference>
<evidence type="ECO:0000256" key="6">
    <source>
        <dbReference type="ARBA" id="ARBA00023125"/>
    </source>
</evidence>
<dbReference type="PROSITE" id="PS51194">
    <property type="entry name" value="HELICASE_CTER"/>
    <property type="match status" value="1"/>
</dbReference>
<sequence length="497" mass="55535">MQPVDGSYLHSVLKSVFGKSAFRSCQEDIIRAALEGYDLLVLLPTGHGKSLTYQLPAVATKSPFGVTIVVSPLIALMKSQLDGLLGNEKIHAAALHGQLSTADRQRVLMDLTSSAPQTRLLYVSPELCATPAFRKMLTKMAVRGAVARFVIDEAHCCVEWGLDFRPSYKELRYMREEFPSVPITALTATASETVQRGIVEMLGLDTPRLKKFTTSVNRPNLHYEVKYFTTHNYERDIIPNLVKFLTEYKARRESVEASLQNQEGSTDAAALAWLRRRKSSGAGIIYCRKKSTVELVAQALQSAGFGANAYHAGLSQEHRDNVLSEWLANTPGFEVVVATVAFGMGIDKEDVRFVIHADLPGSVESYYQASGRAGRDGKGARCILYYSREDRDRVLALNRGKGVGGGDEEEVVRKRYSNTQEEPSSIAVGLRWLVQYCENTNSCRHLYLCGYFEKEVPQTPSAEWCHYACDYCKDARAVSNRSKVLAEESMDYYQFYY</sequence>
<comment type="catalytic activity">
    <reaction evidence="9">
        <text>ATP + H2O = ADP + phosphate + H(+)</text>
        <dbReference type="Rhea" id="RHEA:13065"/>
        <dbReference type="ChEBI" id="CHEBI:15377"/>
        <dbReference type="ChEBI" id="CHEBI:15378"/>
        <dbReference type="ChEBI" id="CHEBI:30616"/>
        <dbReference type="ChEBI" id="CHEBI:43474"/>
        <dbReference type="ChEBI" id="CHEBI:456216"/>
    </reaction>
</comment>
<dbReference type="AlphaFoldDB" id="A0A5E8BFG4"/>
<evidence type="ECO:0000256" key="8">
    <source>
        <dbReference type="ARBA" id="ARBA00034617"/>
    </source>
</evidence>
<dbReference type="InterPro" id="IPR001650">
    <property type="entry name" value="Helicase_C-like"/>
</dbReference>
<accession>A0A5E8BFG4</accession>
<dbReference type="InterPro" id="IPR004589">
    <property type="entry name" value="DNA_helicase_ATP-dep_RecQ"/>
</dbReference>
<evidence type="ECO:0000256" key="9">
    <source>
        <dbReference type="RuleBase" id="RU364117"/>
    </source>
</evidence>
<dbReference type="GeneID" id="43581503"/>
<evidence type="ECO:0000256" key="3">
    <source>
        <dbReference type="ARBA" id="ARBA00022801"/>
    </source>
</evidence>
<evidence type="ECO:0000256" key="4">
    <source>
        <dbReference type="ARBA" id="ARBA00022806"/>
    </source>
</evidence>
<dbReference type="GO" id="GO:0005694">
    <property type="term" value="C:chromosome"/>
    <property type="evidence" value="ECO:0007669"/>
    <property type="project" value="TreeGrafter"/>
</dbReference>
<dbReference type="GO" id="GO:0009378">
    <property type="term" value="F:four-way junction helicase activity"/>
    <property type="evidence" value="ECO:0007669"/>
    <property type="project" value="TreeGrafter"/>
</dbReference>
<evidence type="ECO:0000313" key="13">
    <source>
        <dbReference type="Proteomes" id="UP000398389"/>
    </source>
</evidence>
<comment type="subcellular location">
    <subcellularLocation>
        <location evidence="9">Nucleus</location>
    </subcellularLocation>
</comment>
<dbReference type="InterPro" id="IPR011545">
    <property type="entry name" value="DEAD/DEAH_box_helicase_dom"/>
</dbReference>
<dbReference type="GO" id="GO:0005634">
    <property type="term" value="C:nucleus"/>
    <property type="evidence" value="ECO:0007669"/>
    <property type="project" value="UniProtKB-SubCell"/>
</dbReference>